<feature type="domain" description="Neutral/alkaline non-lysosomal ceramidase N-terminal" evidence="1">
    <location>
        <begin position="2"/>
        <end position="200"/>
    </location>
</feature>
<dbReference type="Proteomes" id="UP000282311">
    <property type="component" value="Unassembled WGS sequence"/>
</dbReference>
<name>A0A3B0BU23_9BACL</name>
<dbReference type="Pfam" id="PF04734">
    <property type="entry name" value="Ceramidase_alk"/>
    <property type="match status" value="1"/>
</dbReference>
<dbReference type="OrthoDB" id="337762at2"/>
<proteinExistence type="predicted"/>
<organism evidence="2 3">
    <name type="scientific">Paenibacillus ginsengarvi</name>
    <dbReference type="NCBI Taxonomy" id="400777"/>
    <lineage>
        <taxon>Bacteria</taxon>
        <taxon>Bacillati</taxon>
        <taxon>Bacillota</taxon>
        <taxon>Bacilli</taxon>
        <taxon>Bacillales</taxon>
        <taxon>Paenibacillaceae</taxon>
        <taxon>Paenibacillus</taxon>
    </lineage>
</organism>
<accession>A0A3B0BU23</accession>
<evidence type="ECO:0000259" key="1">
    <source>
        <dbReference type="Pfam" id="PF04734"/>
    </source>
</evidence>
<comment type="caution">
    <text evidence="2">The sequence shown here is derived from an EMBL/GenBank/DDBJ whole genome shotgun (WGS) entry which is preliminary data.</text>
</comment>
<dbReference type="RefSeq" id="WP_120750034.1">
    <property type="nucleotide sequence ID" value="NZ_RBAH01000022.1"/>
</dbReference>
<protein>
    <recommendedName>
        <fullName evidence="1">Neutral/alkaline non-lysosomal ceramidase N-terminal domain-containing protein</fullName>
    </recommendedName>
</protein>
<keyword evidence="3" id="KW-1185">Reference proteome</keyword>
<evidence type="ECO:0000313" key="2">
    <source>
        <dbReference type="EMBL" id="RKN75804.1"/>
    </source>
</evidence>
<dbReference type="EMBL" id="RBAH01000022">
    <property type="protein sequence ID" value="RKN75804.1"/>
    <property type="molecule type" value="Genomic_DNA"/>
</dbReference>
<evidence type="ECO:0000313" key="3">
    <source>
        <dbReference type="Proteomes" id="UP000282311"/>
    </source>
</evidence>
<sequence length="435" mass="47335">MKIGLAEVNITPPLGMQIPGYGPKERLASGVKDELFAKAMVIESGETLLAFIVIDIVSLELDSCQRIRSRVRDYTGIPSEQVMVACTHTHTGPPRPLDEAALAFYPTLEAKSADAAILAYGKREEARIGCGRGSEDSVAFNRRFFMKDGTVQTNPGIRNPNIDRTEGPIDPEVLVVRIDNALGEPLGIVSNYAVHTDCVSGTEYSGDYPAFISRTIKQLYGESVVSLFMQGACGNINHIDVEGRHDPKVVPHRVRMGNILGREIARVREKTKAASEEADLAVASRFMNVSERALRQHEIEWAEHTLAELGGMPADTLSSRQAMEKARAELRLAAAGRPLASRDYEVQAAAIGELAVVALPAEIFVEFGLEIKAKSPYAYTIINELSGGSGNGYVCTREAYDRGGYEPTGTKFAEEAGELFVQAALELLNELHGRE</sequence>
<gene>
    <name evidence="2" type="ORF">D7M11_25195</name>
</gene>
<dbReference type="AlphaFoldDB" id="A0A3B0BU23"/>
<dbReference type="InterPro" id="IPR031329">
    <property type="entry name" value="NEUT/ALK_ceramidase_N"/>
</dbReference>
<reference evidence="2 3" key="1">
    <citation type="journal article" date="2007" name="Int. J. Syst. Evol. Microbiol.">
        <title>Paenibacillus ginsengarvi sp. nov., isolated from soil from ginseng cultivation.</title>
        <authorList>
            <person name="Yoon M.H."/>
            <person name="Ten L.N."/>
            <person name="Im W.T."/>
        </authorList>
    </citation>
    <scope>NUCLEOTIDE SEQUENCE [LARGE SCALE GENOMIC DNA]</scope>
    <source>
        <strain evidence="2 3">KCTC 13059</strain>
    </source>
</reference>